<proteinExistence type="predicted"/>
<protein>
    <submittedName>
        <fullName evidence="2">ATP-Dependent Lon Protease</fullName>
    </submittedName>
</protein>
<dbReference type="Pfam" id="PF22667">
    <property type="entry name" value="Lon_lid"/>
    <property type="match status" value="1"/>
</dbReference>
<dbReference type="InterPro" id="IPR027065">
    <property type="entry name" value="Lon_Prtase"/>
</dbReference>
<dbReference type="GO" id="GO:0005524">
    <property type="term" value="F:ATP binding"/>
    <property type="evidence" value="ECO:0007669"/>
    <property type="project" value="InterPro"/>
</dbReference>
<dbReference type="PANTHER" id="PTHR43718">
    <property type="entry name" value="LON PROTEASE"/>
    <property type="match status" value="1"/>
</dbReference>
<dbReference type="Gene3D" id="1.10.8.60">
    <property type="match status" value="1"/>
</dbReference>
<accession>A0AB39JBZ2</accession>
<dbReference type="InterPro" id="IPR054594">
    <property type="entry name" value="Lon_lid"/>
</dbReference>
<dbReference type="InterPro" id="IPR027417">
    <property type="entry name" value="P-loop_NTPase"/>
</dbReference>
<sequence>MYNIETKGYGINEKVIICNEYLIPKLEKELNMDKNSIVIEEDVIKYIVDKFTNEEKGVRNLKRCLEIIFSKVNLYYLMGSDKKLFGDEIINDISFPYTITKEIVDKIVIKTENNLSHLNMYM</sequence>
<dbReference type="SUPFAM" id="SSF52540">
    <property type="entry name" value="P-loop containing nucleoside triphosphate hydrolases"/>
    <property type="match status" value="1"/>
</dbReference>
<dbReference type="EMBL" id="PP542043">
    <property type="protein sequence ID" value="XDO02172.1"/>
    <property type="molecule type" value="Genomic_DNA"/>
</dbReference>
<keyword evidence="2" id="KW-0378">Hydrolase</keyword>
<keyword evidence="2" id="KW-0645">Protease</keyword>
<reference evidence="2" key="1">
    <citation type="submission" date="2024-03" db="EMBL/GenBank/DDBJ databases">
        <title>Eukaryotic viruses encode the ribosomal protein eL40.</title>
        <authorList>
            <person name="Thomy J."/>
            <person name="Schvarcz C.R."/>
            <person name="McBeain K.A."/>
            <person name="Edwards K.F."/>
            <person name="Steward G.F."/>
        </authorList>
    </citation>
    <scope>NUCLEOTIDE SEQUENCE</scope>
    <source>
        <strain evidence="2">FloV-SA2</strain>
    </source>
</reference>
<name>A0AB39JBZ2_9VIRU</name>
<dbReference type="PANTHER" id="PTHR43718:SF2">
    <property type="entry name" value="LON PROTEASE HOMOLOG, MITOCHONDRIAL"/>
    <property type="match status" value="1"/>
</dbReference>
<gene>
    <name evidence="2" type="ORF">FloV-SA2_00354</name>
</gene>
<dbReference type="GO" id="GO:0006515">
    <property type="term" value="P:protein quality control for misfolded or incompletely synthesized proteins"/>
    <property type="evidence" value="ECO:0007669"/>
    <property type="project" value="TreeGrafter"/>
</dbReference>
<organism evidence="2">
    <name type="scientific">Florenciella sp. virus SA2</name>
    <dbReference type="NCBI Taxonomy" id="3240092"/>
    <lineage>
        <taxon>Viruses</taxon>
    </lineage>
</organism>
<evidence type="ECO:0000313" key="2">
    <source>
        <dbReference type="EMBL" id="XDO02172.1"/>
    </source>
</evidence>
<dbReference type="GO" id="GO:0004252">
    <property type="term" value="F:serine-type endopeptidase activity"/>
    <property type="evidence" value="ECO:0007669"/>
    <property type="project" value="InterPro"/>
</dbReference>
<evidence type="ECO:0000259" key="1">
    <source>
        <dbReference type="Pfam" id="PF22667"/>
    </source>
</evidence>
<dbReference type="GO" id="GO:0004176">
    <property type="term" value="F:ATP-dependent peptidase activity"/>
    <property type="evidence" value="ECO:0007669"/>
    <property type="project" value="InterPro"/>
</dbReference>
<feature type="domain" description="Lon protease AAA+ ATPase lid" evidence="1">
    <location>
        <begin position="29"/>
        <end position="83"/>
    </location>
</feature>